<dbReference type="EMBL" id="AEJF01000062">
    <property type="protein sequence ID" value="KLU26762.1"/>
    <property type="molecule type" value="Genomic_DNA"/>
</dbReference>
<evidence type="ECO:0000313" key="4">
    <source>
        <dbReference type="Proteomes" id="UP000035963"/>
    </source>
</evidence>
<evidence type="ECO:0000256" key="1">
    <source>
        <dbReference type="SAM" id="Phobius"/>
    </source>
</evidence>
<dbReference type="RefSeq" id="WP_047846138.1">
    <property type="nucleotide sequence ID" value="NZ_AEJF01000062.1"/>
</dbReference>
<feature type="chain" id="PRO_5005249563" evidence="2">
    <location>
        <begin position="25"/>
        <end position="292"/>
    </location>
</feature>
<protein>
    <submittedName>
        <fullName evidence="3">Calcium incorporation protein MxaA</fullName>
    </submittedName>
</protein>
<keyword evidence="1" id="KW-1133">Transmembrane helix</keyword>
<evidence type="ECO:0000313" key="3">
    <source>
        <dbReference type="EMBL" id="KLU26762.1"/>
    </source>
</evidence>
<accession>A0A0J1D1Z6</accession>
<feature type="signal peptide" evidence="2">
    <location>
        <begin position="1"/>
        <end position="24"/>
    </location>
</feature>
<keyword evidence="2" id="KW-0732">Signal</keyword>
<dbReference type="AlphaFoldDB" id="A0A0J1D1Z6"/>
<dbReference type="PATRIC" id="fig|908627.4.peg.1843"/>
<sequence length="292" mass="32643">MRPLLSQRSLLVVAGLMLASAVSAAPATVEQPRAFGHVLGDVLTQRILLQSGSPDADTIAMPSTGRIGVWFERRNPRVETDADGRRWMVIDYQITNAPQTLTTVALPALTLTSQSGALLQVPEWPVSVGPLTPQTAFTTGDLQALRPDRQARGAAIAPLRREMTWAVSLLALTLLAWLGWWLWRNRREAARLPFARAWGEMRRSTTPDAKHNEHAWLSLHRALNETAGQVVHAGSLPVLFEKAPHLQPLRPQLERFYQQSGERFFAAASPDASFPLLDLCRDLYRAERRWQR</sequence>
<feature type="transmembrane region" description="Helical" evidence="1">
    <location>
        <begin position="163"/>
        <end position="183"/>
    </location>
</feature>
<dbReference type="OrthoDB" id="8535306at2"/>
<name>A0A0J1D1Z6_9BURK</name>
<dbReference type="Proteomes" id="UP000035963">
    <property type="component" value="Unassembled WGS sequence"/>
</dbReference>
<gene>
    <name evidence="3" type="ORF">EOS_08345</name>
</gene>
<organism evidence="3 4">
    <name type="scientific">Caballeronia mineralivorans PML1(12)</name>
    <dbReference type="NCBI Taxonomy" id="908627"/>
    <lineage>
        <taxon>Bacteria</taxon>
        <taxon>Pseudomonadati</taxon>
        <taxon>Pseudomonadota</taxon>
        <taxon>Betaproteobacteria</taxon>
        <taxon>Burkholderiales</taxon>
        <taxon>Burkholderiaceae</taxon>
        <taxon>Caballeronia</taxon>
    </lineage>
</organism>
<proteinExistence type="predicted"/>
<evidence type="ECO:0000256" key="2">
    <source>
        <dbReference type="SAM" id="SignalP"/>
    </source>
</evidence>
<reference evidence="3 4" key="1">
    <citation type="journal article" date="2015" name="Genome Announc.">
        <title>Draft Genome Sequence of Burkholderia sp. Strain PML1(12), an Ectomycorrhizosphere-Inhabiting Bacterium with Effective Mineral-Weathering Ability.</title>
        <authorList>
            <person name="Uroz S."/>
            <person name="Oger P."/>
        </authorList>
    </citation>
    <scope>NUCLEOTIDE SEQUENCE [LARGE SCALE GENOMIC DNA]</scope>
    <source>
        <strain evidence="4">PML1(12)</strain>
    </source>
</reference>
<comment type="caution">
    <text evidence="3">The sequence shown here is derived from an EMBL/GenBank/DDBJ whole genome shotgun (WGS) entry which is preliminary data.</text>
</comment>
<keyword evidence="1" id="KW-0472">Membrane</keyword>
<keyword evidence="1" id="KW-0812">Transmembrane</keyword>
<keyword evidence="4" id="KW-1185">Reference proteome</keyword>